<dbReference type="Gene3D" id="3.10.450.50">
    <property type="match status" value="1"/>
</dbReference>
<dbReference type="WBParaSite" id="PSAMB.scaffold235size63155.g3620.t1">
    <property type="protein sequence ID" value="PSAMB.scaffold235size63155.g3620.t1"/>
    <property type="gene ID" value="PSAMB.scaffold235size63155.g3620"/>
</dbReference>
<evidence type="ECO:0000256" key="4">
    <source>
        <dbReference type="ARBA" id="ARBA00070836"/>
    </source>
</evidence>
<evidence type="ECO:0000256" key="1">
    <source>
        <dbReference type="ARBA" id="ARBA00022448"/>
    </source>
</evidence>
<dbReference type="Pfam" id="PF02136">
    <property type="entry name" value="NTF2"/>
    <property type="match status" value="1"/>
</dbReference>
<keyword evidence="1 5" id="KW-0813">Transport</keyword>
<evidence type="ECO:0000256" key="3">
    <source>
        <dbReference type="ARBA" id="ARBA00023242"/>
    </source>
</evidence>
<dbReference type="InterPro" id="IPR002075">
    <property type="entry name" value="NTF2_dom"/>
</dbReference>
<dbReference type="CDD" id="cd00780">
    <property type="entry name" value="NTF2"/>
    <property type="match status" value="1"/>
</dbReference>
<evidence type="ECO:0000313" key="8">
    <source>
        <dbReference type="WBParaSite" id="PSAMB.scaffold235size63155.g3620.t1"/>
    </source>
</evidence>
<dbReference type="GO" id="GO:0005634">
    <property type="term" value="C:nucleus"/>
    <property type="evidence" value="ECO:0007669"/>
    <property type="project" value="UniProtKB-SubCell"/>
</dbReference>
<protein>
    <recommendedName>
        <fullName evidence="4 5">NTF2-related export protein</fullName>
    </recommendedName>
</protein>
<dbReference type="FunFam" id="3.10.450.50:FF:000006">
    <property type="entry name" value="NTF2-related export protein 2 isoform 1"/>
    <property type="match status" value="1"/>
</dbReference>
<dbReference type="GO" id="GO:0051028">
    <property type="term" value="P:mRNA transport"/>
    <property type="evidence" value="ECO:0007669"/>
    <property type="project" value="UniProtKB-UniRule"/>
</dbReference>
<dbReference type="InterPro" id="IPR018222">
    <property type="entry name" value="Nuclear_transport_factor_2_euk"/>
</dbReference>
<keyword evidence="7" id="KW-1185">Reference proteome</keyword>
<dbReference type="Proteomes" id="UP000887566">
    <property type="component" value="Unplaced"/>
</dbReference>
<keyword evidence="2 5" id="KW-0653">Protein transport</keyword>
<dbReference type="GO" id="GO:0006913">
    <property type="term" value="P:nucleocytoplasmic transport"/>
    <property type="evidence" value="ECO:0007669"/>
    <property type="project" value="UniProtKB-UniRule"/>
</dbReference>
<dbReference type="PANTHER" id="PTHR12612">
    <property type="entry name" value="NUCLEAR TRANSPORT FACTOR 2"/>
    <property type="match status" value="1"/>
</dbReference>
<keyword evidence="3 5" id="KW-0539">Nucleus</keyword>
<name>A0A914VTB4_9BILA</name>
<evidence type="ECO:0000313" key="7">
    <source>
        <dbReference type="Proteomes" id="UP000887566"/>
    </source>
</evidence>
<feature type="domain" description="NTF2" evidence="6">
    <location>
        <begin position="17"/>
        <end position="131"/>
    </location>
</feature>
<comment type="function">
    <text evidence="5">Has a role in nuclear-cytoplasmic transport of proteins and mRNAs.</text>
</comment>
<keyword evidence="5" id="KW-0963">Cytoplasm</keyword>
<evidence type="ECO:0000256" key="5">
    <source>
        <dbReference type="RuleBase" id="RU369002"/>
    </source>
</evidence>
<dbReference type="GO" id="GO:0015031">
    <property type="term" value="P:protein transport"/>
    <property type="evidence" value="ECO:0007669"/>
    <property type="project" value="UniProtKB-KW"/>
</dbReference>
<dbReference type="InterPro" id="IPR032710">
    <property type="entry name" value="NTF2-like_dom_sf"/>
</dbReference>
<evidence type="ECO:0000256" key="2">
    <source>
        <dbReference type="ARBA" id="ARBA00022927"/>
    </source>
</evidence>
<accession>A0A914VTB4</accession>
<dbReference type="PROSITE" id="PS50177">
    <property type="entry name" value="NTF2_DOMAIN"/>
    <property type="match status" value="1"/>
</dbReference>
<dbReference type="GO" id="GO:0005737">
    <property type="term" value="C:cytoplasm"/>
    <property type="evidence" value="ECO:0007669"/>
    <property type="project" value="UniProtKB-SubCell"/>
</dbReference>
<organism evidence="7 8">
    <name type="scientific">Plectus sambesii</name>
    <dbReference type="NCBI Taxonomy" id="2011161"/>
    <lineage>
        <taxon>Eukaryota</taxon>
        <taxon>Metazoa</taxon>
        <taxon>Ecdysozoa</taxon>
        <taxon>Nematoda</taxon>
        <taxon>Chromadorea</taxon>
        <taxon>Plectida</taxon>
        <taxon>Plectina</taxon>
        <taxon>Plectoidea</taxon>
        <taxon>Plectidae</taxon>
        <taxon>Plectus</taxon>
    </lineage>
</organism>
<proteinExistence type="predicted"/>
<dbReference type="InterPro" id="IPR045875">
    <property type="entry name" value="NTF2"/>
</dbReference>
<sequence length="133" mass="14881">MAASQAMIEADAAVCQAALKFSKLYYDAFDRRRNVVNKMYTDSASLVWNGEAVVGRDNIATFLDNLPDSEHSLKSLDSQTVNDQVMNGQKTMLLLSAGTVMYSGRQRSFSQTIILVNEGEVWKIASDRFRFID</sequence>
<dbReference type="SUPFAM" id="SSF54427">
    <property type="entry name" value="NTF2-like"/>
    <property type="match status" value="1"/>
</dbReference>
<dbReference type="AlphaFoldDB" id="A0A914VTB4"/>
<reference evidence="8" key="1">
    <citation type="submission" date="2022-11" db="UniProtKB">
        <authorList>
            <consortium name="WormBaseParasite"/>
        </authorList>
    </citation>
    <scope>IDENTIFICATION</scope>
</reference>
<evidence type="ECO:0000259" key="6">
    <source>
        <dbReference type="PROSITE" id="PS50177"/>
    </source>
</evidence>
<comment type="subcellular location">
    <subcellularLocation>
        <location evidence="5">Cytoplasm</location>
    </subcellularLocation>
    <subcellularLocation>
        <location evidence="5">Nucleus</location>
    </subcellularLocation>
</comment>